<dbReference type="Gene3D" id="3.40.50.720">
    <property type="entry name" value="NAD(P)-binding Rossmann-like Domain"/>
    <property type="match status" value="1"/>
</dbReference>
<dbReference type="PANTHER" id="PTHR11092">
    <property type="entry name" value="SUGAR NUCLEOTIDE EPIMERASE RELATED"/>
    <property type="match status" value="1"/>
</dbReference>
<dbReference type="SUPFAM" id="SSF51735">
    <property type="entry name" value="NAD(P)-binding Rossmann-fold domains"/>
    <property type="match status" value="1"/>
</dbReference>
<dbReference type="RefSeq" id="WP_088400256.1">
    <property type="nucleotide sequence ID" value="NZ_JAZGZP010000003.1"/>
</dbReference>
<accession>A0ABW8P598</accession>
<comment type="similarity">
    <text evidence="1">Belongs to the NAD(P)-dependent epimerase/dehydratase family. SDR39U1 subfamily.</text>
</comment>
<evidence type="ECO:0000256" key="1">
    <source>
        <dbReference type="ARBA" id="ARBA00009353"/>
    </source>
</evidence>
<dbReference type="InterPro" id="IPR010099">
    <property type="entry name" value="SDR39U1"/>
</dbReference>
<dbReference type="Proteomes" id="UP001621706">
    <property type="component" value="Unassembled WGS sequence"/>
</dbReference>
<evidence type="ECO:0000313" key="5">
    <source>
        <dbReference type="Proteomes" id="UP001621706"/>
    </source>
</evidence>
<feature type="domain" description="NAD-dependent epimerase/dehydratase" evidence="2">
    <location>
        <begin position="5"/>
        <end position="131"/>
    </location>
</feature>
<organism evidence="4 5">
    <name type="scientific">Flavobacterium oreochromis</name>
    <dbReference type="NCBI Taxonomy" id="2906078"/>
    <lineage>
        <taxon>Bacteria</taxon>
        <taxon>Pseudomonadati</taxon>
        <taxon>Bacteroidota</taxon>
        <taxon>Flavobacteriia</taxon>
        <taxon>Flavobacteriales</taxon>
        <taxon>Flavobacteriaceae</taxon>
        <taxon>Flavobacterium</taxon>
    </lineage>
</organism>
<evidence type="ECO:0000313" key="4">
    <source>
        <dbReference type="EMBL" id="MFK6999707.1"/>
    </source>
</evidence>
<keyword evidence="5" id="KW-1185">Reference proteome</keyword>
<name>A0ABW8P598_9FLAO</name>
<dbReference type="PANTHER" id="PTHR11092:SF0">
    <property type="entry name" value="EPIMERASE FAMILY PROTEIN SDR39U1"/>
    <property type="match status" value="1"/>
</dbReference>
<evidence type="ECO:0000259" key="3">
    <source>
        <dbReference type="Pfam" id="PF08338"/>
    </source>
</evidence>
<dbReference type="EMBL" id="JAZGZP010000003">
    <property type="protein sequence ID" value="MFK6999707.1"/>
    <property type="molecule type" value="Genomic_DNA"/>
</dbReference>
<reference evidence="4 5" key="1">
    <citation type="submission" date="2024-02" db="EMBL/GenBank/DDBJ databases">
        <title>Comparative Genomic Analysis of Flavobacterium Species Causing Columnaris Disease of Freshwater Fish in Thailand: Insights into Virulence and Resistance Mechanisms.</title>
        <authorList>
            <person name="Nguyen D."/>
            <person name="Chokmangmeepisarn P."/>
            <person name="Khianchaikhan K."/>
            <person name="Morishita M."/>
            <person name="Bunnoy A."/>
            <person name="Rodkhum C."/>
        </authorList>
    </citation>
    <scope>NUCLEOTIDE SEQUENCE [LARGE SCALE GENOMIC DNA]</scope>
    <source>
        <strain evidence="4 5">CNRT2201</strain>
    </source>
</reference>
<dbReference type="GeneID" id="96799438"/>
<comment type="caution">
    <text evidence="4">The sequence shown here is derived from an EMBL/GenBank/DDBJ whole genome shotgun (WGS) entry which is preliminary data.</text>
</comment>
<sequence>MMKIIIAAGTGFLGQVLVDYFKKDNNEIIVLTRGKAKKKDNVHYVHWNAKTLTGWEKQLENTDVLINLAGKSVDCRYNEENRKTILSSRIDSTKILNQAVLQCENPPKHWLNSSTSTIYRHSEDKQMDEYTGEIGDDFSMNVAKSWEHAFFETATPNTLKTALRTSIVLGKKGGAFLPLKNLTQMGFGGKQGNGKQFISWIHEEDFARALEFVIEKEITGVINIVSPTPVQNKTFMKTLRKEMNIPFGTPLGKRMLEFGAKIIGTETELVLKSRNVIPKRLLENGFVFKFGDLREAFKELLYKNSYTEFHKVGTKFHKEKLLSSNN</sequence>
<dbReference type="InterPro" id="IPR036291">
    <property type="entry name" value="NAD(P)-bd_dom_sf"/>
</dbReference>
<protein>
    <submittedName>
        <fullName evidence="4">TIGR01777 family oxidoreductase</fullName>
    </submittedName>
</protein>
<proteinExistence type="inferred from homology"/>
<gene>
    <name evidence="4" type="ORF">V3I07_02225</name>
</gene>
<dbReference type="NCBIfam" id="TIGR01777">
    <property type="entry name" value="yfcH"/>
    <property type="match status" value="1"/>
</dbReference>
<dbReference type="InterPro" id="IPR013549">
    <property type="entry name" value="DUF1731"/>
</dbReference>
<feature type="domain" description="DUF1731" evidence="3">
    <location>
        <begin position="267"/>
        <end position="300"/>
    </location>
</feature>
<dbReference type="Pfam" id="PF01370">
    <property type="entry name" value="Epimerase"/>
    <property type="match status" value="1"/>
</dbReference>
<dbReference type="CDD" id="cd05242">
    <property type="entry name" value="SDR_a8"/>
    <property type="match status" value="1"/>
</dbReference>
<dbReference type="InterPro" id="IPR001509">
    <property type="entry name" value="Epimerase_deHydtase"/>
</dbReference>
<dbReference type="Pfam" id="PF08338">
    <property type="entry name" value="DUF1731"/>
    <property type="match status" value="1"/>
</dbReference>
<evidence type="ECO:0000259" key="2">
    <source>
        <dbReference type="Pfam" id="PF01370"/>
    </source>
</evidence>